<keyword evidence="8 9" id="KW-0472">Membrane</keyword>
<keyword evidence="5" id="KW-0547">Nucleotide-binding</keyword>
<dbReference type="SUPFAM" id="SSF52540">
    <property type="entry name" value="P-loop containing nucleoside triphosphate hydrolases"/>
    <property type="match status" value="1"/>
</dbReference>
<keyword evidence="7 9" id="KW-1133">Transmembrane helix</keyword>
<dbReference type="PANTHER" id="PTHR43394:SF1">
    <property type="entry name" value="ATP-BINDING CASSETTE SUB-FAMILY B MEMBER 10, MITOCHONDRIAL"/>
    <property type="match status" value="1"/>
</dbReference>
<feature type="transmembrane region" description="Helical" evidence="9">
    <location>
        <begin position="177"/>
        <end position="197"/>
    </location>
</feature>
<dbReference type="PROSITE" id="PS50893">
    <property type="entry name" value="ABC_TRANSPORTER_2"/>
    <property type="match status" value="1"/>
</dbReference>
<feature type="transmembrane region" description="Helical" evidence="9">
    <location>
        <begin position="265"/>
        <end position="283"/>
    </location>
</feature>
<reference evidence="12 13" key="1">
    <citation type="journal article" date="2016" name="Nat. Commun.">
        <title>Thousands of microbial genomes shed light on interconnected biogeochemical processes in an aquifer system.</title>
        <authorList>
            <person name="Anantharaman K."/>
            <person name="Brown C.T."/>
            <person name="Hug L.A."/>
            <person name="Sharon I."/>
            <person name="Castelle C.J."/>
            <person name="Probst A.J."/>
            <person name="Thomas B.C."/>
            <person name="Singh A."/>
            <person name="Wilkins M.J."/>
            <person name="Karaoz U."/>
            <person name="Brodie E.L."/>
            <person name="Williams K.H."/>
            <person name="Hubbard S.S."/>
            <person name="Banfield J.F."/>
        </authorList>
    </citation>
    <scope>NUCLEOTIDE SEQUENCE [LARGE SCALE GENOMIC DNA]</scope>
</reference>
<dbReference type="InterPro" id="IPR003439">
    <property type="entry name" value="ABC_transporter-like_ATP-bd"/>
</dbReference>
<protein>
    <recommendedName>
        <fullName evidence="14">ABC transporter ATP-binding protein</fullName>
    </recommendedName>
</protein>
<evidence type="ECO:0008006" key="14">
    <source>
        <dbReference type="Google" id="ProtNLM"/>
    </source>
</evidence>
<dbReference type="InterPro" id="IPR027417">
    <property type="entry name" value="P-loop_NTPase"/>
</dbReference>
<dbReference type="Gene3D" id="3.40.50.300">
    <property type="entry name" value="P-loop containing nucleotide triphosphate hydrolases"/>
    <property type="match status" value="1"/>
</dbReference>
<comment type="caution">
    <text evidence="12">The sequence shown here is derived from an EMBL/GenBank/DDBJ whole genome shotgun (WGS) entry which is preliminary data.</text>
</comment>
<evidence type="ECO:0000256" key="5">
    <source>
        <dbReference type="ARBA" id="ARBA00022741"/>
    </source>
</evidence>
<name>A0A1F6D103_9BACT</name>
<dbReference type="InterPro" id="IPR003593">
    <property type="entry name" value="AAA+_ATPase"/>
</dbReference>
<dbReference type="SUPFAM" id="SSF90123">
    <property type="entry name" value="ABC transporter transmembrane region"/>
    <property type="match status" value="1"/>
</dbReference>
<evidence type="ECO:0000256" key="7">
    <source>
        <dbReference type="ARBA" id="ARBA00022989"/>
    </source>
</evidence>
<dbReference type="PANTHER" id="PTHR43394">
    <property type="entry name" value="ATP-DEPENDENT PERMEASE MDL1, MITOCHONDRIAL"/>
    <property type="match status" value="1"/>
</dbReference>
<evidence type="ECO:0000256" key="3">
    <source>
        <dbReference type="ARBA" id="ARBA00022475"/>
    </source>
</evidence>
<feature type="transmembrane region" description="Helical" evidence="9">
    <location>
        <begin position="28"/>
        <end position="49"/>
    </location>
</feature>
<dbReference type="FunFam" id="3.40.50.300:FF:000221">
    <property type="entry name" value="Multidrug ABC transporter ATP-binding protein"/>
    <property type="match status" value="1"/>
</dbReference>
<sequence>MEKTAERASFKEGTAAIWNQIRPFKKEVGVLVILGLISAAANGSVPYITGRFFDALIQISQGHTDGSGFPVWATLLAVWVVIQLVANNIDWIIDRMRRSIDGNLHLRIQALGFFHLLRLPLSFHKNERINEVLQQFSHASWRIAAVFRIATDFAPHFLSVVVGITLAFTIHPLLADVLLAGVVLYVLLLLFMLRPVAEKDDKVLRQWNESWGDAASAVHQVESVKQAASEDYEIKKINDTLLGRVLLDWRALQFTWSNVSFFQRILVFVTQLTVFLFSINLVSNGAITIGELIALNGYAQMFFGPFVTLGYSWEIIQNGLNSASQAHAVLSLPTEAYLPKDQAIPSEKSGSVRFDRVEFGYEVEGASVLRGISFQASPGDVIAFVGESGVGKSTTISLISGYFFPEKGAVYVNGIDTRTYNLNDLRKQIAVVPQEVALFNDSIKENIRYGSFEASDEDVARAAREAHIEEFIEELTQKYETIVGERGVKLSVGQKQRVAIARAILRNPAILILDEPTSALDSKTEQFITESLERLMKGRTTFIIAHRLSTVRKADRILVFEKGKIVEEGKHDELIKKTDGVYRRLYEYQIGLHS</sequence>
<dbReference type="EMBL" id="MFLC01000023">
    <property type="protein sequence ID" value="OGG55047.1"/>
    <property type="molecule type" value="Genomic_DNA"/>
</dbReference>
<dbReference type="SMART" id="SM00382">
    <property type="entry name" value="AAA"/>
    <property type="match status" value="1"/>
</dbReference>
<dbReference type="GO" id="GO:0015421">
    <property type="term" value="F:ABC-type oligopeptide transporter activity"/>
    <property type="evidence" value="ECO:0007669"/>
    <property type="project" value="TreeGrafter"/>
</dbReference>
<feature type="transmembrane region" description="Helical" evidence="9">
    <location>
        <begin position="69"/>
        <end position="89"/>
    </location>
</feature>
<keyword evidence="4 9" id="KW-0812">Transmembrane</keyword>
<dbReference type="InterPro" id="IPR011527">
    <property type="entry name" value="ABC1_TM_dom"/>
</dbReference>
<dbReference type="GO" id="GO:0016887">
    <property type="term" value="F:ATP hydrolysis activity"/>
    <property type="evidence" value="ECO:0007669"/>
    <property type="project" value="InterPro"/>
</dbReference>
<keyword evidence="3" id="KW-1003">Cell membrane</keyword>
<feature type="transmembrane region" description="Helical" evidence="9">
    <location>
        <begin position="153"/>
        <end position="171"/>
    </location>
</feature>
<dbReference type="InterPro" id="IPR036640">
    <property type="entry name" value="ABC1_TM_sf"/>
</dbReference>
<evidence type="ECO:0000313" key="13">
    <source>
        <dbReference type="Proteomes" id="UP000177659"/>
    </source>
</evidence>
<dbReference type="PROSITE" id="PS50929">
    <property type="entry name" value="ABC_TM1F"/>
    <property type="match status" value="1"/>
</dbReference>
<dbReference type="PROSITE" id="PS00211">
    <property type="entry name" value="ABC_TRANSPORTER_1"/>
    <property type="match status" value="1"/>
</dbReference>
<accession>A0A1F6D103</accession>
<evidence type="ECO:0000259" key="11">
    <source>
        <dbReference type="PROSITE" id="PS50929"/>
    </source>
</evidence>
<comment type="subcellular location">
    <subcellularLocation>
        <location evidence="1">Cell membrane</location>
        <topology evidence="1">Multi-pass membrane protein</topology>
    </subcellularLocation>
</comment>
<feature type="domain" description="ABC transporter" evidence="10">
    <location>
        <begin position="352"/>
        <end position="587"/>
    </location>
</feature>
<gene>
    <name evidence="12" type="ORF">A3D62_02540</name>
</gene>
<dbReference type="Gene3D" id="1.20.1560.10">
    <property type="entry name" value="ABC transporter type 1, transmembrane domain"/>
    <property type="match status" value="2"/>
</dbReference>
<dbReference type="GO" id="GO:0005524">
    <property type="term" value="F:ATP binding"/>
    <property type="evidence" value="ECO:0007669"/>
    <property type="project" value="UniProtKB-KW"/>
</dbReference>
<proteinExistence type="predicted"/>
<dbReference type="Pfam" id="PF00664">
    <property type="entry name" value="ABC_membrane"/>
    <property type="match status" value="1"/>
</dbReference>
<evidence type="ECO:0000256" key="4">
    <source>
        <dbReference type="ARBA" id="ARBA00022692"/>
    </source>
</evidence>
<keyword evidence="2" id="KW-0813">Transport</keyword>
<evidence type="ECO:0000256" key="6">
    <source>
        <dbReference type="ARBA" id="ARBA00022840"/>
    </source>
</evidence>
<dbReference type="Pfam" id="PF00005">
    <property type="entry name" value="ABC_tran"/>
    <property type="match status" value="1"/>
</dbReference>
<feature type="domain" description="ABC transmembrane type-1" evidence="11">
    <location>
        <begin position="30"/>
        <end position="318"/>
    </location>
</feature>
<keyword evidence="6" id="KW-0067">ATP-binding</keyword>
<evidence type="ECO:0000256" key="2">
    <source>
        <dbReference type="ARBA" id="ARBA00022448"/>
    </source>
</evidence>
<evidence type="ECO:0000256" key="8">
    <source>
        <dbReference type="ARBA" id="ARBA00023136"/>
    </source>
</evidence>
<dbReference type="InterPro" id="IPR017871">
    <property type="entry name" value="ABC_transporter-like_CS"/>
</dbReference>
<dbReference type="InterPro" id="IPR039421">
    <property type="entry name" value="Type_1_exporter"/>
</dbReference>
<evidence type="ECO:0000256" key="1">
    <source>
        <dbReference type="ARBA" id="ARBA00004651"/>
    </source>
</evidence>
<dbReference type="AlphaFoldDB" id="A0A1F6D103"/>
<evidence type="ECO:0000313" key="12">
    <source>
        <dbReference type="EMBL" id="OGG55047.1"/>
    </source>
</evidence>
<evidence type="ECO:0000256" key="9">
    <source>
        <dbReference type="SAM" id="Phobius"/>
    </source>
</evidence>
<organism evidence="12 13">
    <name type="scientific">Candidatus Kaiserbacteria bacterium RIFCSPHIGHO2_02_FULL_49_11</name>
    <dbReference type="NCBI Taxonomy" id="1798489"/>
    <lineage>
        <taxon>Bacteria</taxon>
        <taxon>Candidatus Kaiseribacteriota</taxon>
    </lineage>
</organism>
<dbReference type="Proteomes" id="UP000177659">
    <property type="component" value="Unassembled WGS sequence"/>
</dbReference>
<dbReference type="GO" id="GO:0005886">
    <property type="term" value="C:plasma membrane"/>
    <property type="evidence" value="ECO:0007669"/>
    <property type="project" value="UniProtKB-SubCell"/>
</dbReference>
<evidence type="ECO:0000259" key="10">
    <source>
        <dbReference type="PROSITE" id="PS50893"/>
    </source>
</evidence>